<dbReference type="KEGG" id="tcl:Tchl_1662"/>
<dbReference type="Proteomes" id="UP000185739">
    <property type="component" value="Chromosome"/>
</dbReference>
<evidence type="ECO:0000256" key="1">
    <source>
        <dbReference type="HAMAP-Rule" id="MF_01584"/>
    </source>
</evidence>
<accession>A0A1H5WSL6</accession>
<gene>
    <name evidence="2" type="ORF">Tchl_1662</name>
</gene>
<dbReference type="HAMAP" id="MF_01584">
    <property type="entry name" value="UPF0502"/>
    <property type="match status" value="1"/>
</dbReference>
<reference evidence="2 3" key="1">
    <citation type="submission" date="2016-12" db="EMBL/GenBank/DDBJ databases">
        <title>Complete genome sequence of Thauera chlorobenzoica, a Betaproteobacterium degrading haloaromatics anaerobically to CO2 and halides.</title>
        <authorList>
            <person name="Goris T."/>
            <person name="Mergelsberg M."/>
            <person name="Boll M."/>
        </authorList>
    </citation>
    <scope>NUCLEOTIDE SEQUENCE [LARGE SCALE GENOMIC DNA]</scope>
    <source>
        <strain evidence="2 3">3CB1</strain>
    </source>
</reference>
<dbReference type="AlphaFoldDB" id="A0A1H5WSL6"/>
<dbReference type="Gene3D" id="1.10.10.10">
    <property type="entry name" value="Winged helix-like DNA-binding domain superfamily/Winged helix DNA-binding domain"/>
    <property type="match status" value="2"/>
</dbReference>
<dbReference type="OrthoDB" id="9784785at2"/>
<keyword evidence="3" id="KW-1185">Reference proteome</keyword>
<dbReference type="Pfam" id="PF04337">
    <property type="entry name" value="DUF480"/>
    <property type="match status" value="1"/>
</dbReference>
<dbReference type="PANTHER" id="PTHR38768">
    <property type="entry name" value="UPF0502 PROTEIN YCEH"/>
    <property type="match status" value="1"/>
</dbReference>
<name>A0A1H5WSL6_9RHOO</name>
<comment type="similarity">
    <text evidence="1">Belongs to the UPF0502 family.</text>
</comment>
<evidence type="ECO:0000313" key="3">
    <source>
        <dbReference type="Proteomes" id="UP000185739"/>
    </source>
</evidence>
<protein>
    <submittedName>
        <fullName evidence="2">DUF480 protein</fullName>
    </submittedName>
</protein>
<evidence type="ECO:0000313" key="2">
    <source>
        <dbReference type="EMBL" id="APR04520.1"/>
    </source>
</evidence>
<dbReference type="SUPFAM" id="SSF46785">
    <property type="entry name" value="Winged helix' DNA-binding domain"/>
    <property type="match status" value="2"/>
</dbReference>
<dbReference type="STRING" id="96773.Tchl_1662"/>
<dbReference type="InterPro" id="IPR036388">
    <property type="entry name" value="WH-like_DNA-bd_sf"/>
</dbReference>
<dbReference type="RefSeq" id="WP_075147992.1">
    <property type="nucleotide sequence ID" value="NZ_CP018839.1"/>
</dbReference>
<sequence length="235" mass="25708">MHISPPAADSAPLRSDAAAPEAGFDLDPAEVRVLGVLIEKSFITPDNYPLSINAITTGCNQLTAREPVMNLSETEVQAAVDRLITRRLASKRDQASARVAKYEHLVRLRHSLPPAEQAVLAILMLRGAQTAGELRQRCERLHRFDDTAAVDAVLEHLAEKYPPLATALPRAPGTKETRHVHLLGGDAAVQEMAEAQSAASGGRGRVAELEDEVRSLRAALETLRHDFDTFRRQFD</sequence>
<dbReference type="PANTHER" id="PTHR38768:SF1">
    <property type="entry name" value="UPF0502 PROTEIN YCEH"/>
    <property type="match status" value="1"/>
</dbReference>
<dbReference type="InterPro" id="IPR036390">
    <property type="entry name" value="WH_DNA-bd_sf"/>
</dbReference>
<organism evidence="2 3">
    <name type="scientific">Thauera chlorobenzoica</name>
    <dbReference type="NCBI Taxonomy" id="96773"/>
    <lineage>
        <taxon>Bacteria</taxon>
        <taxon>Pseudomonadati</taxon>
        <taxon>Pseudomonadota</taxon>
        <taxon>Betaproteobacteria</taxon>
        <taxon>Rhodocyclales</taxon>
        <taxon>Zoogloeaceae</taxon>
        <taxon>Thauera</taxon>
    </lineage>
</organism>
<proteinExistence type="inferred from homology"/>
<dbReference type="InterPro" id="IPR007432">
    <property type="entry name" value="DUF480"/>
</dbReference>
<dbReference type="EMBL" id="CP018839">
    <property type="protein sequence ID" value="APR04520.1"/>
    <property type="molecule type" value="Genomic_DNA"/>
</dbReference>